<protein>
    <recommendedName>
        <fullName evidence="1">gamma-glutamylcyclotransferase</fullName>
        <ecNumber evidence="1">4.3.2.9</ecNumber>
    </recommendedName>
</protein>
<dbReference type="AlphaFoldDB" id="D8UHF5"/>
<dbReference type="eggNOG" id="ENOG502S70Y">
    <property type="taxonomic scope" value="Eukaryota"/>
</dbReference>
<dbReference type="Gene3D" id="3.10.490.10">
    <property type="entry name" value="Gamma-glutamyl cyclotransferase-like"/>
    <property type="match status" value="1"/>
</dbReference>
<dbReference type="EC" id="4.3.2.9" evidence="1"/>
<keyword evidence="5" id="KW-0472">Membrane</keyword>
<gene>
    <name evidence="6" type="ORF">VOLCADRAFT_99290</name>
</gene>
<dbReference type="InterPro" id="IPR017939">
    <property type="entry name" value="G-Glutamylcylcotransferase"/>
</dbReference>
<keyword evidence="2" id="KW-0456">Lyase</keyword>
<evidence type="ECO:0000256" key="4">
    <source>
        <dbReference type="PIRSR" id="PIRSR617939-2"/>
    </source>
</evidence>
<dbReference type="Proteomes" id="UP000001058">
    <property type="component" value="Unassembled WGS sequence"/>
</dbReference>
<reference evidence="6 7" key="1">
    <citation type="journal article" date="2010" name="Science">
        <title>Genomic analysis of organismal complexity in the multicellular green alga Volvox carteri.</title>
        <authorList>
            <person name="Prochnik S.E."/>
            <person name="Umen J."/>
            <person name="Nedelcu A.M."/>
            <person name="Hallmann A."/>
            <person name="Miller S.M."/>
            <person name="Nishii I."/>
            <person name="Ferris P."/>
            <person name="Kuo A."/>
            <person name="Mitros T."/>
            <person name="Fritz-Laylin L.K."/>
            <person name="Hellsten U."/>
            <person name="Chapman J."/>
            <person name="Simakov O."/>
            <person name="Rensing S.A."/>
            <person name="Terry A."/>
            <person name="Pangilinan J."/>
            <person name="Kapitonov V."/>
            <person name="Jurka J."/>
            <person name="Salamov A."/>
            <person name="Shapiro H."/>
            <person name="Schmutz J."/>
            <person name="Grimwood J."/>
            <person name="Lindquist E."/>
            <person name="Lucas S."/>
            <person name="Grigoriev I.V."/>
            <person name="Schmitt R."/>
            <person name="Kirk D."/>
            <person name="Rokhsar D.S."/>
        </authorList>
    </citation>
    <scope>NUCLEOTIDE SEQUENCE [LARGE SCALE GENOMIC DNA]</scope>
    <source>
        <strain evidence="7">f. Nagariensis / Eve</strain>
    </source>
</reference>
<dbReference type="PANTHER" id="PTHR12935">
    <property type="entry name" value="GAMMA-GLUTAMYLCYCLOTRANSFERASE"/>
    <property type="match status" value="1"/>
</dbReference>
<evidence type="ECO:0000256" key="5">
    <source>
        <dbReference type="SAM" id="Phobius"/>
    </source>
</evidence>
<sequence length="337" mass="35223">MPLLRLFPWSQGLPSCVAGSSASASSATATTAFSNDSNFNNKSSNRISERWSSELHGVLHRVSTADWVQIMATEGVGAGKSGYRVVEVEVTLYDGRRIRALTLEGQPPSLHPPTRSVSPSRRYLGLLGDGARHHGLNPEYITYLDSLQSYEANGWNNATGRAVVLAAAVPLALPLLPAVVLLRLTARKSKAREERQAVGSNGVGVKAGATAADCSTVAECVEAAAKGAAVATKEDPIDMLGSGAAKTTAVQMPLQSSSPPSVSVTATMATTQGSVPATVDSGGIPPQLLRPPMALPELLSGYLRAVQYTTWVVHDVLAATLLGSDSRAADAKQQRQG</sequence>
<dbReference type="InParanoid" id="D8UHF5"/>
<feature type="transmembrane region" description="Helical" evidence="5">
    <location>
        <begin position="162"/>
        <end position="182"/>
    </location>
</feature>
<dbReference type="RefSeq" id="XP_002958084.1">
    <property type="nucleotide sequence ID" value="XM_002958038.1"/>
</dbReference>
<dbReference type="PANTHER" id="PTHR12935:SF0">
    <property type="entry name" value="GAMMA-GLUTAMYLCYCLOTRANSFERASE"/>
    <property type="match status" value="1"/>
</dbReference>
<organism evidence="7">
    <name type="scientific">Volvox carteri f. nagariensis</name>
    <dbReference type="NCBI Taxonomy" id="3068"/>
    <lineage>
        <taxon>Eukaryota</taxon>
        <taxon>Viridiplantae</taxon>
        <taxon>Chlorophyta</taxon>
        <taxon>core chlorophytes</taxon>
        <taxon>Chlorophyceae</taxon>
        <taxon>CS clade</taxon>
        <taxon>Chlamydomonadales</taxon>
        <taxon>Volvocaceae</taxon>
        <taxon>Volvox</taxon>
    </lineage>
</organism>
<dbReference type="GeneID" id="9623181"/>
<dbReference type="Pfam" id="PF13772">
    <property type="entry name" value="AIG2_2"/>
    <property type="match status" value="1"/>
</dbReference>
<feature type="active site" description="Proton acceptor" evidence="3">
    <location>
        <position position="74"/>
    </location>
</feature>
<keyword evidence="7" id="KW-1185">Reference proteome</keyword>
<dbReference type="EMBL" id="GL378406">
    <property type="protein sequence ID" value="EFJ40815.1"/>
    <property type="molecule type" value="Genomic_DNA"/>
</dbReference>
<accession>D8UHF5</accession>
<feature type="binding site" evidence="4">
    <location>
        <position position="123"/>
    </location>
    <ligand>
        <name>substrate</name>
    </ligand>
</feature>
<evidence type="ECO:0000256" key="1">
    <source>
        <dbReference type="ARBA" id="ARBA00012346"/>
    </source>
</evidence>
<dbReference type="OrthoDB" id="2017317at2759"/>
<keyword evidence="5" id="KW-1133">Transmembrane helix</keyword>
<dbReference type="CDD" id="cd06661">
    <property type="entry name" value="GGCT_like"/>
    <property type="match status" value="1"/>
</dbReference>
<dbReference type="KEGG" id="vcn:VOLCADRAFT_99290"/>
<dbReference type="GO" id="GO:0003839">
    <property type="term" value="F:gamma-glutamylcyclotransferase activity"/>
    <property type="evidence" value="ECO:0007669"/>
    <property type="project" value="UniProtKB-EC"/>
</dbReference>
<name>D8UHF5_VOLCA</name>
<dbReference type="InterPro" id="IPR013024">
    <property type="entry name" value="GGCT-like"/>
</dbReference>
<evidence type="ECO:0000313" key="6">
    <source>
        <dbReference type="EMBL" id="EFJ40815.1"/>
    </source>
</evidence>
<proteinExistence type="predicted"/>
<evidence type="ECO:0000256" key="3">
    <source>
        <dbReference type="PIRSR" id="PIRSR617939-1"/>
    </source>
</evidence>
<keyword evidence="5" id="KW-0812">Transmembrane</keyword>
<evidence type="ECO:0000313" key="7">
    <source>
        <dbReference type="Proteomes" id="UP000001058"/>
    </source>
</evidence>
<evidence type="ECO:0000256" key="2">
    <source>
        <dbReference type="ARBA" id="ARBA00023239"/>
    </source>
</evidence>